<keyword evidence="2" id="KW-1185">Reference proteome</keyword>
<sequence>MKNHVDNKSKNGKSIIPTDQWNKVLDKIQLKKNRTTKDQKAILVDEKNDDPNFIDWVLHG</sequence>
<gene>
    <name evidence="1" type="ORF">M3M37_06495</name>
</gene>
<evidence type="ECO:0000313" key="2">
    <source>
        <dbReference type="Proteomes" id="UP001056164"/>
    </source>
</evidence>
<dbReference type="EMBL" id="CP097121">
    <property type="protein sequence ID" value="USS90483.1"/>
    <property type="molecule type" value="Genomic_DNA"/>
</dbReference>
<reference evidence="1" key="1">
    <citation type="submission" date="2022-05" db="EMBL/GenBank/DDBJ databases">
        <authorList>
            <person name="Oliphant S.A."/>
            <person name="Watson-Haigh N.S."/>
            <person name="Sumby K.M."/>
            <person name="Gardner J.M."/>
            <person name="Jiranek V."/>
        </authorList>
    </citation>
    <scope>NUCLEOTIDE SEQUENCE</scope>
    <source>
        <strain evidence="1">KI4_A6</strain>
    </source>
</reference>
<evidence type="ECO:0000313" key="1">
    <source>
        <dbReference type="EMBL" id="USS90483.1"/>
    </source>
</evidence>
<accession>A0ABY5BYN5</accession>
<dbReference type="RefSeq" id="WP_252794999.1">
    <property type="nucleotide sequence ID" value="NZ_CP097121.1"/>
</dbReference>
<proteinExistence type="predicted"/>
<dbReference type="Proteomes" id="UP001056164">
    <property type="component" value="Chromosome"/>
</dbReference>
<name>A0ABY5BYN5_9LACO</name>
<protein>
    <submittedName>
        <fullName evidence="1">Uncharacterized protein</fullName>
    </submittedName>
</protein>
<organism evidence="1 2">
    <name type="scientific">Fructilactobacillus carniphilus</name>
    <dbReference type="NCBI Taxonomy" id="2940297"/>
    <lineage>
        <taxon>Bacteria</taxon>
        <taxon>Bacillati</taxon>
        <taxon>Bacillota</taxon>
        <taxon>Bacilli</taxon>
        <taxon>Lactobacillales</taxon>
        <taxon>Lactobacillaceae</taxon>
        <taxon>Fructilactobacillus</taxon>
    </lineage>
</organism>